<evidence type="ECO:0000259" key="3">
    <source>
        <dbReference type="Pfam" id="PF25567"/>
    </source>
</evidence>
<feature type="domain" description="SYO1-like TPR repeats" evidence="3">
    <location>
        <begin position="235"/>
        <end position="495"/>
    </location>
</feature>
<feature type="compositionally biased region" description="Acidic residues" evidence="2">
    <location>
        <begin position="187"/>
        <end position="219"/>
    </location>
</feature>
<dbReference type="Pfam" id="PF25567">
    <property type="entry name" value="TPR_SYO1"/>
    <property type="match status" value="1"/>
</dbReference>
<dbReference type="PANTHER" id="PTHR13347:SF1">
    <property type="entry name" value="HEAT REPEAT-CONTAINING PROTEIN 3"/>
    <property type="match status" value="1"/>
</dbReference>
<dbReference type="STRING" id="98765.A0A2R6S3F7"/>
<dbReference type="OrthoDB" id="288703at2759"/>
<accession>A0A2R6S3F7</accession>
<name>A0A2R6S3F7_9APHY</name>
<gene>
    <name evidence="4" type="ORF">PHLCEN_2v1337</name>
</gene>
<dbReference type="InterPro" id="IPR016024">
    <property type="entry name" value="ARM-type_fold"/>
</dbReference>
<evidence type="ECO:0000256" key="2">
    <source>
        <dbReference type="SAM" id="MobiDB-lite"/>
    </source>
</evidence>
<evidence type="ECO:0000256" key="1">
    <source>
        <dbReference type="ARBA" id="ARBA00049983"/>
    </source>
</evidence>
<keyword evidence="5" id="KW-1185">Reference proteome</keyword>
<comment type="similarity">
    <text evidence="1">Belongs to the nuclear import and ribosome assembly adapter family.</text>
</comment>
<evidence type="ECO:0000313" key="5">
    <source>
        <dbReference type="Proteomes" id="UP000186601"/>
    </source>
</evidence>
<proteinExistence type="inferred from homology"/>
<dbReference type="Gene3D" id="1.25.10.10">
    <property type="entry name" value="Leucine-rich Repeat Variant"/>
    <property type="match status" value="1"/>
</dbReference>
<evidence type="ECO:0000313" key="4">
    <source>
        <dbReference type="EMBL" id="PSS36793.1"/>
    </source>
</evidence>
<dbReference type="GO" id="GO:0051082">
    <property type="term" value="F:unfolded protein binding"/>
    <property type="evidence" value="ECO:0007669"/>
    <property type="project" value="TreeGrafter"/>
</dbReference>
<dbReference type="InterPro" id="IPR052616">
    <property type="entry name" value="SYO1-like"/>
</dbReference>
<dbReference type="PANTHER" id="PTHR13347">
    <property type="entry name" value="HEAT REPEAT-CONTAINING PROTEIN 3"/>
    <property type="match status" value="1"/>
</dbReference>
<protein>
    <recommendedName>
        <fullName evidence="3">SYO1-like TPR repeats domain-containing protein</fullName>
    </recommendedName>
</protein>
<dbReference type="AlphaFoldDB" id="A0A2R6S3F7"/>
<dbReference type="GO" id="GO:0042273">
    <property type="term" value="P:ribosomal large subunit biogenesis"/>
    <property type="evidence" value="ECO:0007669"/>
    <property type="project" value="TreeGrafter"/>
</dbReference>
<dbReference type="GO" id="GO:0006606">
    <property type="term" value="P:protein import into nucleus"/>
    <property type="evidence" value="ECO:0007669"/>
    <property type="project" value="TreeGrafter"/>
</dbReference>
<dbReference type="Proteomes" id="UP000186601">
    <property type="component" value="Unassembled WGS sequence"/>
</dbReference>
<dbReference type="EMBL" id="MLYV02000107">
    <property type="protein sequence ID" value="PSS36793.1"/>
    <property type="molecule type" value="Genomic_DNA"/>
</dbReference>
<organism evidence="4 5">
    <name type="scientific">Hermanssonia centrifuga</name>
    <dbReference type="NCBI Taxonomy" id="98765"/>
    <lineage>
        <taxon>Eukaryota</taxon>
        <taxon>Fungi</taxon>
        <taxon>Dikarya</taxon>
        <taxon>Basidiomycota</taxon>
        <taxon>Agaricomycotina</taxon>
        <taxon>Agaricomycetes</taxon>
        <taxon>Polyporales</taxon>
        <taxon>Meruliaceae</taxon>
        <taxon>Hermanssonia</taxon>
    </lineage>
</organism>
<reference evidence="4 5" key="1">
    <citation type="submission" date="2018-02" db="EMBL/GenBank/DDBJ databases">
        <title>Genome sequence of the basidiomycete white-rot fungus Phlebia centrifuga.</title>
        <authorList>
            <person name="Granchi Z."/>
            <person name="Peng M."/>
            <person name="de Vries R.P."/>
            <person name="Hilden K."/>
            <person name="Makela M.R."/>
            <person name="Grigoriev I."/>
            <person name="Riley R."/>
        </authorList>
    </citation>
    <scope>NUCLEOTIDE SEQUENCE [LARGE SCALE GENOMIC DNA]</scope>
    <source>
        <strain evidence="4 5">FBCC195</strain>
    </source>
</reference>
<feature type="region of interest" description="Disordered" evidence="2">
    <location>
        <begin position="179"/>
        <end position="228"/>
    </location>
</feature>
<sequence>MSFLGSRSKLPVSTVTSAAQCLYVLTDDNWPATNELRTNGAYTACLLSIVVPDEESLKANGKGKDVSDDRDITLRVLCAGIMRNIVPIPPPSIASTVDIDRDIVLPTLEPVLTSISTAEASQCAQELITQEDSIPEIQKLSLKNSLKTDHRSPSEIELDRLERKLKTVQLALEILTGVCATLPDPEPPVEEEVGEEDPERDNDDEDMDQDDPDMEDDENTPDHADKQATSAALPSLVAPLLSLIQPTPLSFPPISGGLSPHPPTTSVLSAIHIRALECLNNVFLSLASPARSQNQNVDRGLQKDSGVKIWEEVWKALGAVGTEVEGPGQESRRDMWQVAVGVLWGIAVVWKGLLIPQEEQVKILMQLCESAADVNMKVKCIGTLECLAQHPESIDANRVISNYFLTLIPSPTRPTAAPAEPLLQALSALIDVYSDESVPYDINFRQGDYLAALAASVEGVRKAVRGIDRKRERELRRRGEEVRDNLVAFIEYRRGLRL</sequence>
<dbReference type="SUPFAM" id="SSF48371">
    <property type="entry name" value="ARM repeat"/>
    <property type="match status" value="1"/>
</dbReference>
<comment type="caution">
    <text evidence="4">The sequence shown here is derived from an EMBL/GenBank/DDBJ whole genome shotgun (WGS) entry which is preliminary data.</text>
</comment>
<dbReference type="InterPro" id="IPR011989">
    <property type="entry name" value="ARM-like"/>
</dbReference>
<dbReference type="InterPro" id="IPR057990">
    <property type="entry name" value="TPR_SYO1"/>
</dbReference>